<gene>
    <name evidence="3" type="ORF">L3Y34_009274</name>
</gene>
<proteinExistence type="predicted"/>
<evidence type="ECO:0000313" key="4">
    <source>
        <dbReference type="Proteomes" id="UP000827892"/>
    </source>
</evidence>
<feature type="domain" description="T20D4.11-like" evidence="2">
    <location>
        <begin position="240"/>
        <end position="354"/>
    </location>
</feature>
<dbReference type="InterPro" id="IPR002542">
    <property type="entry name" value="T20D4.11-like_dom"/>
</dbReference>
<reference evidence="3 4" key="1">
    <citation type="submission" date="2022-02" db="EMBL/GenBank/DDBJ databases">
        <title>Chromosome-level reference genomes for two strains of Caenorhabditis briggsae: an improved platform for comparative genomics.</title>
        <authorList>
            <person name="Stevens L."/>
            <person name="Andersen E.C."/>
        </authorList>
    </citation>
    <scope>NUCLEOTIDE SEQUENCE [LARGE SCALE GENOMIC DNA]</scope>
    <source>
        <strain evidence="3">QX1410_ONT</strain>
        <tissue evidence="3">Whole-organism</tissue>
    </source>
</reference>
<feature type="signal peptide" evidence="1">
    <location>
        <begin position="1"/>
        <end position="25"/>
    </location>
</feature>
<feature type="chain" id="PRO_5041958966" description="T20D4.11-like domain-containing protein" evidence="1">
    <location>
        <begin position="26"/>
        <end position="413"/>
    </location>
</feature>
<dbReference type="AlphaFoldDB" id="A0AAE9A6Z4"/>
<evidence type="ECO:0000259" key="2">
    <source>
        <dbReference type="Pfam" id="PF01579"/>
    </source>
</evidence>
<sequence>MTNLILPFFFLSFLFLWSTFQNVKAKTTGYDQKKETCKIFGDLHITYCNLWHGLKVGWRKNSVAWDPEQTINMTLNELKLPCDNLFVCRENSGCYQDFINFQFLDECIDDMFELGPMEMCEQKLRDLRKNSPDQLTDCVKTYMANNNPEKFHSVPGGIKMTDPKRNETGTPNTTRFFGGLSAIICILLPYPSNGYSYRGKDIWKTGCTYAGEHAIPHCRYIIGFKNFWRHNSIAWFPEQTRNMSYTELKKHCDDSFVCLENTGCYKDFVNYQELDKCIDDVFWLGPMGFCETKLREVLKSTPDKLEECVQEYLKDKNPDRFDCVSINNKGKCFEKDVKKHCEPRLLPMYREHQNLRLYNRACDGRLRYKDWDMAGSQDYALQFNPGGLKVSDPKRDVLKAENEETTGANSTDV</sequence>
<evidence type="ECO:0000256" key="1">
    <source>
        <dbReference type="SAM" id="SignalP"/>
    </source>
</evidence>
<dbReference type="Pfam" id="PF01579">
    <property type="entry name" value="DUF19"/>
    <property type="match status" value="1"/>
</dbReference>
<name>A0AAE9A6Z4_CAEBR</name>
<organism evidence="3 4">
    <name type="scientific">Caenorhabditis briggsae</name>
    <dbReference type="NCBI Taxonomy" id="6238"/>
    <lineage>
        <taxon>Eukaryota</taxon>
        <taxon>Metazoa</taxon>
        <taxon>Ecdysozoa</taxon>
        <taxon>Nematoda</taxon>
        <taxon>Chromadorea</taxon>
        <taxon>Rhabditida</taxon>
        <taxon>Rhabditina</taxon>
        <taxon>Rhabditomorpha</taxon>
        <taxon>Rhabditoidea</taxon>
        <taxon>Rhabditidae</taxon>
        <taxon>Peloderinae</taxon>
        <taxon>Caenorhabditis</taxon>
    </lineage>
</organism>
<keyword evidence="1" id="KW-0732">Signal</keyword>
<dbReference type="EMBL" id="CP090895">
    <property type="protein sequence ID" value="ULT91550.1"/>
    <property type="molecule type" value="Genomic_DNA"/>
</dbReference>
<accession>A0AAE9A6Z4</accession>
<protein>
    <recommendedName>
        <fullName evidence="2">T20D4.11-like domain-containing protein</fullName>
    </recommendedName>
</protein>
<dbReference type="Proteomes" id="UP000827892">
    <property type="component" value="Chromosome V"/>
</dbReference>
<evidence type="ECO:0000313" key="3">
    <source>
        <dbReference type="EMBL" id="ULT91550.1"/>
    </source>
</evidence>